<accession>A0A562RVB8</accession>
<comment type="caution">
    <text evidence="1">The sequence shown here is derived from an EMBL/GenBank/DDBJ whole genome shotgun (WGS) entry which is preliminary data.</text>
</comment>
<dbReference type="AlphaFoldDB" id="A0A562RVB8"/>
<reference evidence="1 2" key="1">
    <citation type="submission" date="2019-07" db="EMBL/GenBank/DDBJ databases">
        <title>Genome sequencing of 100 strains of the haloalkaliphilic chemolithoautotrophic sulfur-oxidizing bacterium Thioalkalivibrio.</title>
        <authorList>
            <person name="Muyzer G."/>
        </authorList>
    </citation>
    <scope>NUCLEOTIDE SEQUENCE [LARGE SCALE GENOMIC DNA]</scope>
    <source>
        <strain evidence="1 2">ASO4-4</strain>
    </source>
</reference>
<dbReference type="Proteomes" id="UP000318307">
    <property type="component" value="Unassembled WGS sequence"/>
</dbReference>
<gene>
    <name evidence="1" type="ORF">LZ24_01393</name>
</gene>
<evidence type="ECO:0000313" key="2">
    <source>
        <dbReference type="Proteomes" id="UP000318307"/>
    </source>
</evidence>
<dbReference type="RefSeq" id="WP_144683918.1">
    <property type="nucleotide sequence ID" value="NZ_VLLC01000009.1"/>
</dbReference>
<proteinExistence type="predicted"/>
<organism evidence="1 2">
    <name type="scientific">Desulfobotulus alkaliphilus</name>
    <dbReference type="NCBI Taxonomy" id="622671"/>
    <lineage>
        <taxon>Bacteria</taxon>
        <taxon>Pseudomonadati</taxon>
        <taxon>Thermodesulfobacteriota</taxon>
        <taxon>Desulfobacteria</taxon>
        <taxon>Desulfobacterales</taxon>
        <taxon>Desulfobacteraceae</taxon>
        <taxon>Desulfobotulus</taxon>
    </lineage>
</organism>
<sequence length="421" mass="48380">MKENYIGEIFGVSFTRPIEVDSVLRLVDSFPDLAIKRVEENGISEREAVDEIISEFLNFIENLNKDDSSEFIDIAEPALLAKGTEHTTDLVSEMDPDKTKWNFYIRFKVSKPLGVDEESLNLLDQYIIEADDGKSLKEENVLVLRNKISLIYREILPLSKKVEQILIMAFAELGIGIAYPENLVSGFALDNIQKNLESAFIGHHTKFFDDYYERPLIHFSDKFGVVLFQEESSPWNSNATVENEPYDVNLLEEAFGDNFNHLKDTSVCDDQFRKIELASSILTTSIYEDSLVSKIILSMTVIEVLSEKTRRDNEELRALDFLVQSMNETNDFDPDVKASLTRTLESMRFQSIGKSCKSLVKSLLGKKDSQLFYKLYDYRSQLVHTGFLKDDQEKIYKIYSDSFFLAKKLLSTYIKQFSETS</sequence>
<protein>
    <submittedName>
        <fullName evidence="1">Uncharacterized protein</fullName>
    </submittedName>
</protein>
<dbReference type="OrthoDB" id="7067849at2"/>
<dbReference type="EMBL" id="VLLC01000009">
    <property type="protein sequence ID" value="TWI72982.1"/>
    <property type="molecule type" value="Genomic_DNA"/>
</dbReference>
<evidence type="ECO:0000313" key="1">
    <source>
        <dbReference type="EMBL" id="TWI72982.1"/>
    </source>
</evidence>
<name>A0A562RVB8_9BACT</name>
<keyword evidence="2" id="KW-1185">Reference proteome</keyword>